<dbReference type="AlphaFoldDB" id="A0A075ASV9"/>
<name>A0A075ASV9_ROZAC</name>
<dbReference type="GO" id="GO:0071277">
    <property type="term" value="P:cellular response to calcium ion"/>
    <property type="evidence" value="ECO:0007669"/>
    <property type="project" value="TreeGrafter"/>
</dbReference>
<organism evidence="2 3">
    <name type="scientific">Rozella allomycis (strain CSF55)</name>
    <dbReference type="NCBI Taxonomy" id="988480"/>
    <lineage>
        <taxon>Eukaryota</taxon>
        <taxon>Fungi</taxon>
        <taxon>Fungi incertae sedis</taxon>
        <taxon>Cryptomycota</taxon>
        <taxon>Cryptomycota incertae sedis</taxon>
        <taxon>Rozella</taxon>
    </lineage>
</organism>
<protein>
    <submittedName>
        <fullName evidence="2">Copine domain-containing protein</fullName>
    </submittedName>
</protein>
<evidence type="ECO:0000313" key="3">
    <source>
        <dbReference type="Proteomes" id="UP000030755"/>
    </source>
</evidence>
<dbReference type="Proteomes" id="UP000030755">
    <property type="component" value="Unassembled WGS sequence"/>
</dbReference>
<reference evidence="2 3" key="1">
    <citation type="journal article" date="2013" name="Curr. Biol.">
        <title>Shared signatures of parasitism and phylogenomics unite Cryptomycota and microsporidia.</title>
        <authorList>
            <person name="James T.Y."/>
            <person name="Pelin A."/>
            <person name="Bonen L."/>
            <person name="Ahrendt S."/>
            <person name="Sain D."/>
            <person name="Corradi N."/>
            <person name="Stajich J.E."/>
        </authorList>
    </citation>
    <scope>NUCLEOTIDE SEQUENCE [LARGE SCALE GENOMIC DNA]</scope>
    <source>
        <strain evidence="2 3">CSF55</strain>
    </source>
</reference>
<dbReference type="OMA" id="WTTINIC"/>
<dbReference type="InterPro" id="IPR010734">
    <property type="entry name" value="Copine_C"/>
</dbReference>
<dbReference type="SMART" id="SM00327">
    <property type="entry name" value="VWA"/>
    <property type="match status" value="1"/>
</dbReference>
<accession>A0A075ASV9</accession>
<dbReference type="Gene3D" id="3.40.50.410">
    <property type="entry name" value="von Willebrand factor, type A domain"/>
    <property type="match status" value="1"/>
</dbReference>
<sequence>MEFSGSELTTKGKPVSFFSSLFSSDKFFYKITRSKPDNPNDRIISYESEIVKNPERNPKWKKVDITFSRLCQGIRSTPLRFELFKFKSNGKNTPVGSFETFALINDQYKSTPGYQNSGIIKCLRFEMFTLHSFVDYLRSGWEISTAYAIDFTASNGPPNAPNSLHYIYGNFENDYARAITAVGEIISNYDRDQMFPVYGFGAKFPNEQVLFDFNCTLDPNNEFVFGTEGVLQAYKTALSYVTLWGPTNFEPMIRKFCNIARKNANEKAKVYSVLLIITDGEITDLESTKQVIIQEACVLPLSIIIVGVGNADFSSMEVLDGDGGALCWNGINASADIVQFVPLRDMKNKEMLAQCVLAELPGQFLNYVRKNNIQI</sequence>
<dbReference type="HOGENOM" id="CLU_020452_1_0_1"/>
<dbReference type="InterPro" id="IPR002035">
    <property type="entry name" value="VWF_A"/>
</dbReference>
<dbReference type="InterPro" id="IPR036465">
    <property type="entry name" value="vWFA_dom_sf"/>
</dbReference>
<dbReference type="InterPro" id="IPR045052">
    <property type="entry name" value="Copine"/>
</dbReference>
<dbReference type="SUPFAM" id="SSF53300">
    <property type="entry name" value="vWA-like"/>
    <property type="match status" value="1"/>
</dbReference>
<dbReference type="STRING" id="988480.A0A075ASV9"/>
<dbReference type="GO" id="GO:0005886">
    <property type="term" value="C:plasma membrane"/>
    <property type="evidence" value="ECO:0007669"/>
    <property type="project" value="TreeGrafter"/>
</dbReference>
<dbReference type="OrthoDB" id="5855668at2759"/>
<feature type="domain" description="VWFA" evidence="1">
    <location>
        <begin position="142"/>
        <end position="339"/>
    </location>
</feature>
<dbReference type="PANTHER" id="PTHR10857">
    <property type="entry name" value="COPINE"/>
    <property type="match status" value="1"/>
</dbReference>
<gene>
    <name evidence="2" type="ORF">O9G_003237</name>
</gene>
<dbReference type="GO" id="GO:0005544">
    <property type="term" value="F:calcium-dependent phospholipid binding"/>
    <property type="evidence" value="ECO:0007669"/>
    <property type="project" value="InterPro"/>
</dbReference>
<dbReference type="Pfam" id="PF07002">
    <property type="entry name" value="Copine"/>
    <property type="match status" value="1"/>
</dbReference>
<dbReference type="PANTHER" id="PTHR10857:SF106">
    <property type="entry name" value="C2 DOMAIN-CONTAINING PROTEIN"/>
    <property type="match status" value="1"/>
</dbReference>
<proteinExistence type="predicted"/>
<dbReference type="EMBL" id="KE561064">
    <property type="protein sequence ID" value="EPZ33376.1"/>
    <property type="molecule type" value="Genomic_DNA"/>
</dbReference>
<keyword evidence="3" id="KW-1185">Reference proteome</keyword>
<evidence type="ECO:0000259" key="1">
    <source>
        <dbReference type="SMART" id="SM00327"/>
    </source>
</evidence>
<evidence type="ECO:0000313" key="2">
    <source>
        <dbReference type="EMBL" id="EPZ33376.1"/>
    </source>
</evidence>